<reference evidence="1" key="2">
    <citation type="submission" date="2020-11" db="EMBL/GenBank/DDBJ databases">
        <authorList>
            <person name="McCartney M.A."/>
            <person name="Auch B."/>
            <person name="Kono T."/>
            <person name="Mallez S."/>
            <person name="Becker A."/>
            <person name="Gohl D.M."/>
            <person name="Silverstein K.A.T."/>
            <person name="Koren S."/>
            <person name="Bechman K.B."/>
            <person name="Herman A."/>
            <person name="Abrahante J.E."/>
            <person name="Garbe J."/>
        </authorList>
    </citation>
    <scope>NUCLEOTIDE SEQUENCE</scope>
    <source>
        <strain evidence="1">Duluth1</strain>
        <tissue evidence="1">Whole animal</tissue>
    </source>
</reference>
<evidence type="ECO:0000313" key="1">
    <source>
        <dbReference type="EMBL" id="KAH3874477.1"/>
    </source>
</evidence>
<gene>
    <name evidence="1" type="ORF">DPMN_037722</name>
</gene>
<protein>
    <submittedName>
        <fullName evidence="1">Uncharacterized protein</fullName>
    </submittedName>
</protein>
<evidence type="ECO:0000313" key="2">
    <source>
        <dbReference type="Proteomes" id="UP000828390"/>
    </source>
</evidence>
<keyword evidence="2" id="KW-1185">Reference proteome</keyword>
<dbReference type="Proteomes" id="UP000828390">
    <property type="component" value="Unassembled WGS sequence"/>
</dbReference>
<proteinExistence type="predicted"/>
<organism evidence="1 2">
    <name type="scientific">Dreissena polymorpha</name>
    <name type="common">Zebra mussel</name>
    <name type="synonym">Mytilus polymorpha</name>
    <dbReference type="NCBI Taxonomy" id="45954"/>
    <lineage>
        <taxon>Eukaryota</taxon>
        <taxon>Metazoa</taxon>
        <taxon>Spiralia</taxon>
        <taxon>Lophotrochozoa</taxon>
        <taxon>Mollusca</taxon>
        <taxon>Bivalvia</taxon>
        <taxon>Autobranchia</taxon>
        <taxon>Heteroconchia</taxon>
        <taxon>Euheterodonta</taxon>
        <taxon>Imparidentia</taxon>
        <taxon>Neoheterodontei</taxon>
        <taxon>Myida</taxon>
        <taxon>Dreissenoidea</taxon>
        <taxon>Dreissenidae</taxon>
        <taxon>Dreissena</taxon>
    </lineage>
</organism>
<name>A0A9D4MBH3_DREPO</name>
<comment type="caution">
    <text evidence="1">The sequence shown here is derived from an EMBL/GenBank/DDBJ whole genome shotgun (WGS) entry which is preliminary data.</text>
</comment>
<dbReference type="AlphaFoldDB" id="A0A9D4MBH3"/>
<reference evidence="1" key="1">
    <citation type="journal article" date="2019" name="bioRxiv">
        <title>The Genome of the Zebra Mussel, Dreissena polymorpha: A Resource for Invasive Species Research.</title>
        <authorList>
            <person name="McCartney M.A."/>
            <person name="Auch B."/>
            <person name="Kono T."/>
            <person name="Mallez S."/>
            <person name="Zhang Y."/>
            <person name="Obille A."/>
            <person name="Becker A."/>
            <person name="Abrahante J.E."/>
            <person name="Garbe J."/>
            <person name="Badalamenti J.P."/>
            <person name="Herman A."/>
            <person name="Mangelson H."/>
            <person name="Liachko I."/>
            <person name="Sullivan S."/>
            <person name="Sone E.D."/>
            <person name="Koren S."/>
            <person name="Silverstein K.A.T."/>
            <person name="Beckman K.B."/>
            <person name="Gohl D.M."/>
        </authorList>
    </citation>
    <scope>NUCLEOTIDE SEQUENCE</scope>
    <source>
        <strain evidence="1">Duluth1</strain>
        <tissue evidence="1">Whole animal</tissue>
    </source>
</reference>
<accession>A0A9D4MBH3</accession>
<sequence length="56" mass="6316">MLTSRAEASASCIEEVPVDTNEKVEDDDKKKFALFIMLHARNCPCGKLIVYLNSRD</sequence>
<dbReference type="EMBL" id="JAIWYP010000002">
    <property type="protein sequence ID" value="KAH3874477.1"/>
    <property type="molecule type" value="Genomic_DNA"/>
</dbReference>